<reference evidence="2 3" key="1">
    <citation type="submission" date="2021-06" db="EMBL/GenBank/DDBJ databases">
        <title>Caerostris darwini draft genome.</title>
        <authorList>
            <person name="Kono N."/>
            <person name="Arakawa K."/>
        </authorList>
    </citation>
    <scope>NUCLEOTIDE SEQUENCE [LARGE SCALE GENOMIC DNA]</scope>
</reference>
<dbReference type="EMBL" id="BPLQ01002313">
    <property type="protein sequence ID" value="GIX91280.1"/>
    <property type="molecule type" value="Genomic_DNA"/>
</dbReference>
<dbReference type="AlphaFoldDB" id="A0AAV4P5P5"/>
<proteinExistence type="predicted"/>
<gene>
    <name evidence="2" type="ORF">CDAR_601721</name>
</gene>
<sequence>MSSSIDMGSWLISTCSDLKRNAIQSNTSPPGYLRKLFTPGRIPFHHPPPNRFRGESHFTSQCILFPNRSSAGIFAVRQSQERNQRPIPAAEQDEKESKLYPLPPTSRRIALKAHSLSTIFCLLFSSGGEH</sequence>
<feature type="region of interest" description="Disordered" evidence="1">
    <location>
        <begin position="78"/>
        <end position="101"/>
    </location>
</feature>
<name>A0AAV4P5P5_9ARAC</name>
<keyword evidence="3" id="KW-1185">Reference proteome</keyword>
<comment type="caution">
    <text evidence="2">The sequence shown here is derived from an EMBL/GenBank/DDBJ whole genome shotgun (WGS) entry which is preliminary data.</text>
</comment>
<dbReference type="Proteomes" id="UP001054837">
    <property type="component" value="Unassembled WGS sequence"/>
</dbReference>
<accession>A0AAV4P5P5</accession>
<evidence type="ECO:0000256" key="1">
    <source>
        <dbReference type="SAM" id="MobiDB-lite"/>
    </source>
</evidence>
<protein>
    <submittedName>
        <fullName evidence="2">Uncharacterized protein</fullName>
    </submittedName>
</protein>
<evidence type="ECO:0000313" key="3">
    <source>
        <dbReference type="Proteomes" id="UP001054837"/>
    </source>
</evidence>
<organism evidence="2 3">
    <name type="scientific">Caerostris darwini</name>
    <dbReference type="NCBI Taxonomy" id="1538125"/>
    <lineage>
        <taxon>Eukaryota</taxon>
        <taxon>Metazoa</taxon>
        <taxon>Ecdysozoa</taxon>
        <taxon>Arthropoda</taxon>
        <taxon>Chelicerata</taxon>
        <taxon>Arachnida</taxon>
        <taxon>Araneae</taxon>
        <taxon>Araneomorphae</taxon>
        <taxon>Entelegynae</taxon>
        <taxon>Araneoidea</taxon>
        <taxon>Araneidae</taxon>
        <taxon>Caerostris</taxon>
    </lineage>
</organism>
<evidence type="ECO:0000313" key="2">
    <source>
        <dbReference type="EMBL" id="GIX91280.1"/>
    </source>
</evidence>